<feature type="compositionally biased region" description="Pro residues" evidence="1">
    <location>
        <begin position="400"/>
        <end position="410"/>
    </location>
</feature>
<feature type="region of interest" description="Disordered" evidence="1">
    <location>
        <begin position="238"/>
        <end position="315"/>
    </location>
</feature>
<reference evidence="2" key="1">
    <citation type="journal article" date="2021" name="Proc. Natl. Acad. Sci. U.S.A.">
        <title>Three genomes in the algal genus Volvox reveal the fate of a haploid sex-determining region after a transition to homothallism.</title>
        <authorList>
            <person name="Yamamoto K."/>
            <person name="Hamaji T."/>
            <person name="Kawai-Toyooka H."/>
            <person name="Matsuzaki R."/>
            <person name="Takahashi F."/>
            <person name="Nishimura Y."/>
            <person name="Kawachi M."/>
            <person name="Noguchi H."/>
            <person name="Minakuchi Y."/>
            <person name="Umen J.G."/>
            <person name="Toyoda A."/>
            <person name="Nozaki H."/>
        </authorList>
    </citation>
    <scope>NUCLEOTIDE SEQUENCE</scope>
    <source>
        <strain evidence="2">NIES-3785</strain>
    </source>
</reference>
<evidence type="ECO:0000313" key="2">
    <source>
        <dbReference type="EMBL" id="GIL98061.1"/>
    </source>
</evidence>
<feature type="compositionally biased region" description="Gly residues" evidence="1">
    <location>
        <begin position="339"/>
        <end position="386"/>
    </location>
</feature>
<feature type="compositionally biased region" description="Basic residues" evidence="1">
    <location>
        <begin position="156"/>
        <end position="167"/>
    </location>
</feature>
<feature type="compositionally biased region" description="Gly residues" evidence="1">
    <location>
        <begin position="491"/>
        <end position="500"/>
    </location>
</feature>
<feature type="region of interest" description="Disordered" evidence="1">
    <location>
        <begin position="53"/>
        <end position="79"/>
    </location>
</feature>
<dbReference type="Proteomes" id="UP000722791">
    <property type="component" value="Unassembled WGS sequence"/>
</dbReference>
<comment type="caution">
    <text evidence="2">The sequence shown here is derived from an EMBL/GenBank/DDBJ whole genome shotgun (WGS) entry which is preliminary data.</text>
</comment>
<accession>A0A8J4DDU1</accession>
<feature type="region of interest" description="Disordered" evidence="1">
    <location>
        <begin position="571"/>
        <end position="593"/>
    </location>
</feature>
<gene>
    <name evidence="2" type="ORF">Vretimale_3453</name>
</gene>
<organism evidence="2 3">
    <name type="scientific">Volvox reticuliferus</name>
    <dbReference type="NCBI Taxonomy" id="1737510"/>
    <lineage>
        <taxon>Eukaryota</taxon>
        <taxon>Viridiplantae</taxon>
        <taxon>Chlorophyta</taxon>
        <taxon>core chlorophytes</taxon>
        <taxon>Chlorophyceae</taxon>
        <taxon>CS clade</taxon>
        <taxon>Chlamydomonadales</taxon>
        <taxon>Volvocaceae</taxon>
        <taxon>Volvox</taxon>
    </lineage>
</organism>
<feature type="compositionally biased region" description="Polar residues" evidence="1">
    <location>
        <begin position="458"/>
        <end position="472"/>
    </location>
</feature>
<feature type="compositionally biased region" description="Low complexity" evidence="1">
    <location>
        <begin position="501"/>
        <end position="511"/>
    </location>
</feature>
<evidence type="ECO:0000256" key="1">
    <source>
        <dbReference type="SAM" id="MobiDB-lite"/>
    </source>
</evidence>
<feature type="compositionally biased region" description="Low complexity" evidence="1">
    <location>
        <begin position="481"/>
        <end position="490"/>
    </location>
</feature>
<feature type="region of interest" description="Disordered" evidence="1">
    <location>
        <begin position="332"/>
        <end position="553"/>
    </location>
</feature>
<dbReference type="EMBL" id="BNCQ01000005">
    <property type="protein sequence ID" value="GIL98061.1"/>
    <property type="molecule type" value="Genomic_DNA"/>
</dbReference>
<proteinExistence type="predicted"/>
<name>A0A8J4DDU1_9CHLO</name>
<dbReference type="AlphaFoldDB" id="A0A8J4DDU1"/>
<feature type="region of interest" description="Disordered" evidence="1">
    <location>
        <begin position="139"/>
        <end position="174"/>
    </location>
</feature>
<feature type="non-terminal residue" evidence="2">
    <location>
        <position position="1"/>
    </location>
</feature>
<sequence length="593" mass="59868">IESLAPSFLLVQAHGRLQETKRRVTRSVTRSLARHFYADPGVKNMLVSNEEDRKASFDKNASGVSSGGGGNGNLGPSSETAAPAFTFRASAFIHPTVGCSPDPAPLSKAPGEATSVATIHARPTEPHNVAFEPTKLQSIPIGAQSKPENGSVHPHLERRKSSRSKRRSNQESVWARLSRESGFTAAFKSLRTLQVAAFNEANCNNHNHNSLNDRSFSHARGLAQRPFSALVGSLRRPFSAGVQRPASAAPRTEGTADFRSPPQRSMSFRPSPRQPGPQLAFTRSASLGNDRGSERRRTYTGAEGEEEPYLGGLSPWGSQSLSWTAEGLWNIPISRENDGGGGGGSGGGGNGGGGSGGGGSGGGGNGGGGNGGGGNSGGGNSGGDGSGSSASANGGGGGPGPHPTTPPPPSLRKRFNNLSSSEPRVGVKDGGGTDESPSPLEKLRRAAHRIITGAITPRCTSARQRSGPNSSLRVDGGRGGAAAAAAANSAVGGGGGGGSSSGTVTTVSGNSKRAGGTGGTPDDACRTDSSRRHHIGAGGAGGRGEDGNKGKALGKFTSMGLLAVAAERFAAMNGKNSSRRPTVGDVPSADAAT</sequence>
<evidence type="ECO:0000313" key="3">
    <source>
        <dbReference type="Proteomes" id="UP000722791"/>
    </source>
</evidence>
<feature type="non-terminal residue" evidence="2">
    <location>
        <position position="593"/>
    </location>
</feature>
<protein>
    <submittedName>
        <fullName evidence="2">Uncharacterized protein</fullName>
    </submittedName>
</protein>